<proteinExistence type="predicted"/>
<dbReference type="RefSeq" id="WP_166053926.1">
    <property type="nucleotide sequence ID" value="NZ_JAAMPJ010000015.1"/>
</dbReference>
<reference evidence="1 2" key="1">
    <citation type="submission" date="2020-03" db="EMBL/GenBank/DDBJ databases">
        <title>Isolation and identification of active actinomycetes.</title>
        <authorList>
            <person name="Sun X."/>
        </authorList>
    </citation>
    <scope>NUCLEOTIDE SEQUENCE [LARGE SCALE GENOMIC DNA]</scope>
    <source>
        <strain evidence="1 2">NEAU-D13</strain>
    </source>
</reference>
<name>A0A7C9S102_9PSEU</name>
<evidence type="ECO:0000313" key="1">
    <source>
        <dbReference type="EMBL" id="NGY65202.1"/>
    </source>
</evidence>
<dbReference type="Proteomes" id="UP000481360">
    <property type="component" value="Unassembled WGS sequence"/>
</dbReference>
<dbReference type="EMBL" id="JAAMPJ010000015">
    <property type="protein sequence ID" value="NGY65202.1"/>
    <property type="molecule type" value="Genomic_DNA"/>
</dbReference>
<gene>
    <name evidence="1" type="ORF">G7043_40505</name>
</gene>
<comment type="caution">
    <text evidence="1">The sequence shown here is derived from an EMBL/GenBank/DDBJ whole genome shotgun (WGS) entry which is preliminary data.</text>
</comment>
<sequence length="46" mass="5342">MGTSLAGWANVFRDRDDFADLWFTTKNGSDRVAERVRLETIVDRPR</sequence>
<accession>A0A7C9S102</accession>
<dbReference type="AlphaFoldDB" id="A0A7C9S102"/>
<protein>
    <submittedName>
        <fullName evidence="1">Uncharacterized protein</fullName>
    </submittedName>
</protein>
<organism evidence="1 2">
    <name type="scientific">Lentzea alba</name>
    <dbReference type="NCBI Taxonomy" id="2714351"/>
    <lineage>
        <taxon>Bacteria</taxon>
        <taxon>Bacillati</taxon>
        <taxon>Actinomycetota</taxon>
        <taxon>Actinomycetes</taxon>
        <taxon>Pseudonocardiales</taxon>
        <taxon>Pseudonocardiaceae</taxon>
        <taxon>Lentzea</taxon>
    </lineage>
</organism>
<evidence type="ECO:0000313" key="2">
    <source>
        <dbReference type="Proteomes" id="UP000481360"/>
    </source>
</evidence>
<keyword evidence="2" id="KW-1185">Reference proteome</keyword>